<dbReference type="Gene3D" id="1.25.10.10">
    <property type="entry name" value="Leucine-rich Repeat Variant"/>
    <property type="match status" value="1"/>
</dbReference>
<sequence>MVSKVVEMGGVQALIALSNMEDNKIQSEVFKGLHTLSLHQPLHTYLTVSGAAKAISHVLDNKENKEQELLMNGISTLYLLCKSPHLRTKVIYDGALTPVLKLCTMDDTIALVAMKTLSLIVEDDQTHSIIVDNHRIKALSHILSLCGRTEPQIQLISLKILAHISTSSDWNRHRIIQENSIADYDLKEVFNNPFTNEEILRTATCLMANLAACSIDQNGLLTFQNSLCSLISEDHNNKVLCNIMRGIANFAKFKLNAPILIQVFPEIIEKGLMSNHDDIRIQAARVTAFLLAYMPEQTIEHLMSPVLLSASLSSHPPILCLSPSLISPLLTVSLSLSLLTVSLSPIPFSLSLSLSILHYFLPFSLSLSPSLLSPILTVSLSLSVTAFSHSHCLSLSLSFITFSHSLLTLSLSLYPSLLSPILTVSPSPSLLSPLLTVSLSLFHCFLPSSQSLSLSLSHSHCLSLSLLSPILTVSLLSFSFSLLCLSPSLLSPILTVSLSLFLPFLISLSLSFSHSHCLSLSILHYFLPFSLSLSLSILHYFLPFSLSLSPSLLSPILTVSLSPSVPLSLSPFFPFSLLSLSFSLSFNLSFTFSPILTVSLSPPILSLSLSLHLFSHSHCLSLSPSLLSPILTVSLSLSVTAFSHSHCLSLCLSPSLHSLILSDSLFLSLLSPLSLSPLPPFSPCFLSFFHQLPFLSLAFSPFFLYLSPLTSPSFFPIFLFPSPCPFSLTLSIFPAPSSCFLSFSLSLYLPLFQLSLSLSLSPLPHFFLFTLFLLPSPGFLPLSPPPLLSPPSPIIFSAPINLPSNINAAIIF</sequence>
<dbReference type="OrthoDB" id="6133561at2759"/>
<gene>
    <name evidence="2" type="ORF">SPHA_20919</name>
</gene>
<feature type="transmembrane region" description="Helical" evidence="1">
    <location>
        <begin position="489"/>
        <end position="510"/>
    </location>
</feature>
<protein>
    <recommendedName>
        <fullName evidence="4">ARM repeat superfamily protein</fullName>
    </recommendedName>
</protein>
<accession>A0A812BQF4</accession>
<dbReference type="AlphaFoldDB" id="A0A812BQF4"/>
<feature type="transmembrane region" description="Helical" evidence="1">
    <location>
        <begin position="522"/>
        <end position="542"/>
    </location>
</feature>
<dbReference type="Proteomes" id="UP000597762">
    <property type="component" value="Unassembled WGS sequence"/>
</dbReference>
<dbReference type="InterPro" id="IPR016024">
    <property type="entry name" value="ARM-type_fold"/>
</dbReference>
<keyword evidence="1" id="KW-0812">Transmembrane</keyword>
<evidence type="ECO:0000313" key="2">
    <source>
        <dbReference type="EMBL" id="CAE1237721.1"/>
    </source>
</evidence>
<keyword evidence="1" id="KW-0472">Membrane</keyword>
<keyword evidence="3" id="KW-1185">Reference proteome</keyword>
<name>A0A812BQF4_ACAPH</name>
<dbReference type="SUPFAM" id="SSF48371">
    <property type="entry name" value="ARM repeat"/>
    <property type="match status" value="1"/>
</dbReference>
<keyword evidence="1" id="KW-1133">Transmembrane helix</keyword>
<comment type="caution">
    <text evidence="2">The sequence shown here is derived from an EMBL/GenBank/DDBJ whole genome shotgun (WGS) entry which is preliminary data.</text>
</comment>
<proteinExistence type="predicted"/>
<feature type="transmembrane region" description="Helical" evidence="1">
    <location>
        <begin position="572"/>
        <end position="598"/>
    </location>
</feature>
<dbReference type="InterPro" id="IPR011989">
    <property type="entry name" value="ARM-like"/>
</dbReference>
<evidence type="ECO:0000256" key="1">
    <source>
        <dbReference type="SAM" id="Phobius"/>
    </source>
</evidence>
<evidence type="ECO:0000313" key="3">
    <source>
        <dbReference type="Proteomes" id="UP000597762"/>
    </source>
</evidence>
<feature type="transmembrane region" description="Helical" evidence="1">
    <location>
        <begin position="685"/>
        <end position="706"/>
    </location>
</feature>
<dbReference type="EMBL" id="CAHIKZ030000767">
    <property type="protein sequence ID" value="CAE1237721.1"/>
    <property type="molecule type" value="Genomic_DNA"/>
</dbReference>
<reference evidence="2" key="1">
    <citation type="submission" date="2021-01" db="EMBL/GenBank/DDBJ databases">
        <authorList>
            <person name="Li R."/>
            <person name="Bekaert M."/>
        </authorList>
    </citation>
    <scope>NUCLEOTIDE SEQUENCE</scope>
    <source>
        <strain evidence="2">Farmed</strain>
    </source>
</reference>
<evidence type="ECO:0008006" key="4">
    <source>
        <dbReference type="Google" id="ProtNLM"/>
    </source>
</evidence>
<organism evidence="2 3">
    <name type="scientific">Acanthosepion pharaonis</name>
    <name type="common">Pharaoh cuttlefish</name>
    <name type="synonym">Sepia pharaonis</name>
    <dbReference type="NCBI Taxonomy" id="158019"/>
    <lineage>
        <taxon>Eukaryota</taxon>
        <taxon>Metazoa</taxon>
        <taxon>Spiralia</taxon>
        <taxon>Lophotrochozoa</taxon>
        <taxon>Mollusca</taxon>
        <taxon>Cephalopoda</taxon>
        <taxon>Coleoidea</taxon>
        <taxon>Decapodiformes</taxon>
        <taxon>Sepiida</taxon>
        <taxon>Sepiina</taxon>
        <taxon>Sepiidae</taxon>
        <taxon>Acanthosepion</taxon>
    </lineage>
</organism>